<organism evidence="1 2">
    <name type="scientific">Acrobeloides nanus</name>
    <dbReference type="NCBI Taxonomy" id="290746"/>
    <lineage>
        <taxon>Eukaryota</taxon>
        <taxon>Metazoa</taxon>
        <taxon>Ecdysozoa</taxon>
        <taxon>Nematoda</taxon>
        <taxon>Chromadorea</taxon>
        <taxon>Rhabditida</taxon>
        <taxon>Tylenchina</taxon>
        <taxon>Cephalobomorpha</taxon>
        <taxon>Cephaloboidea</taxon>
        <taxon>Cephalobidae</taxon>
        <taxon>Acrobeloides</taxon>
    </lineage>
</organism>
<dbReference type="WBParaSite" id="ACRNAN_scaffold16386.g9418.t1">
    <property type="protein sequence ID" value="ACRNAN_scaffold16386.g9418.t1"/>
    <property type="gene ID" value="ACRNAN_scaffold16386.g9418"/>
</dbReference>
<sequence length="71" mass="8064">MKWYPQAEHKVTPEPQNLKFRPDLTTCTFAIGPSKTTIPVVSTADRRDLPNKIGAFEEKYEFLEHLGSSSL</sequence>
<dbReference type="Proteomes" id="UP000887540">
    <property type="component" value="Unplaced"/>
</dbReference>
<reference evidence="2" key="1">
    <citation type="submission" date="2022-11" db="UniProtKB">
        <authorList>
            <consortium name="WormBaseParasite"/>
        </authorList>
    </citation>
    <scope>IDENTIFICATION</scope>
</reference>
<accession>A0A914CZN4</accession>
<evidence type="ECO:0000313" key="1">
    <source>
        <dbReference type="Proteomes" id="UP000887540"/>
    </source>
</evidence>
<keyword evidence="1" id="KW-1185">Reference proteome</keyword>
<protein>
    <submittedName>
        <fullName evidence="2">Uncharacterized protein</fullName>
    </submittedName>
</protein>
<proteinExistence type="predicted"/>
<dbReference type="AlphaFoldDB" id="A0A914CZN4"/>
<name>A0A914CZN4_9BILA</name>
<evidence type="ECO:0000313" key="2">
    <source>
        <dbReference type="WBParaSite" id="ACRNAN_scaffold16386.g9418.t1"/>
    </source>
</evidence>